<dbReference type="EMBL" id="JAWWNJ010000003">
    <property type="protein sequence ID" value="KAK7059544.1"/>
    <property type="molecule type" value="Genomic_DNA"/>
</dbReference>
<name>A0AAW0E7P4_9AGAR</name>
<comment type="caution">
    <text evidence="1">The sequence shown here is derived from an EMBL/GenBank/DDBJ whole genome shotgun (WGS) entry which is preliminary data.</text>
</comment>
<dbReference type="AlphaFoldDB" id="A0AAW0E7P4"/>
<keyword evidence="2" id="KW-1185">Reference proteome</keyword>
<gene>
    <name evidence="1" type="ORF">R3P38DRAFT_3167977</name>
</gene>
<protein>
    <submittedName>
        <fullName evidence="1">Uncharacterized protein</fullName>
    </submittedName>
</protein>
<evidence type="ECO:0000313" key="2">
    <source>
        <dbReference type="Proteomes" id="UP001362999"/>
    </source>
</evidence>
<dbReference type="Proteomes" id="UP001362999">
    <property type="component" value="Unassembled WGS sequence"/>
</dbReference>
<sequence>MTTSNVKIVAARGQAGHEPGRSTYRGSSVGTLFIDYTLPLSLLEEPQVSLVSRWLDCVVIPSDCSTCGPQRSVDHGRHSTLDLYQTVHVIGSEKAPHHAEKVGPGYIFILPPYNMLQVPLSLRQEIHSRVDYTNLVPSSQGVHQSQAALLRSLLSQARAFASAHSQHPSTPLPLPLNVFSGRYSVVSPDFQIFRRENSIVQAAYALKGSVSTAPGLGSLFDRPAWITRYPEGILAQFTSLTYIDIAPQPDSHLGFRQFLHVHLEVYVASDHSHRYFPGESTSVRVFFQHPHKSSNVGS</sequence>
<proteinExistence type="predicted"/>
<accession>A0AAW0E7P4</accession>
<organism evidence="1 2">
    <name type="scientific">Favolaschia claudopus</name>
    <dbReference type="NCBI Taxonomy" id="2862362"/>
    <lineage>
        <taxon>Eukaryota</taxon>
        <taxon>Fungi</taxon>
        <taxon>Dikarya</taxon>
        <taxon>Basidiomycota</taxon>
        <taxon>Agaricomycotina</taxon>
        <taxon>Agaricomycetes</taxon>
        <taxon>Agaricomycetidae</taxon>
        <taxon>Agaricales</taxon>
        <taxon>Marasmiineae</taxon>
        <taxon>Mycenaceae</taxon>
        <taxon>Favolaschia</taxon>
    </lineage>
</organism>
<evidence type="ECO:0000313" key="1">
    <source>
        <dbReference type="EMBL" id="KAK7059544.1"/>
    </source>
</evidence>
<reference evidence="1 2" key="1">
    <citation type="journal article" date="2024" name="J Genomics">
        <title>Draft genome sequencing and assembly of Favolaschia claudopus CIRM-BRFM 2984 isolated from oak limbs.</title>
        <authorList>
            <person name="Navarro D."/>
            <person name="Drula E."/>
            <person name="Chaduli D."/>
            <person name="Cazenave R."/>
            <person name="Ahrendt S."/>
            <person name="Wang J."/>
            <person name="Lipzen A."/>
            <person name="Daum C."/>
            <person name="Barry K."/>
            <person name="Grigoriev I.V."/>
            <person name="Favel A."/>
            <person name="Rosso M.N."/>
            <person name="Martin F."/>
        </authorList>
    </citation>
    <scope>NUCLEOTIDE SEQUENCE [LARGE SCALE GENOMIC DNA]</scope>
    <source>
        <strain evidence="1 2">CIRM-BRFM 2984</strain>
    </source>
</reference>